<evidence type="ECO:0000313" key="1">
    <source>
        <dbReference type="EMBL" id="MBE9068282.1"/>
    </source>
</evidence>
<dbReference type="EMBL" id="JADEXP010000155">
    <property type="protein sequence ID" value="MBE9068282.1"/>
    <property type="molecule type" value="Genomic_DNA"/>
</dbReference>
<dbReference type="GO" id="GO:0010275">
    <property type="term" value="P:NAD(P)H dehydrogenase complex assembly"/>
    <property type="evidence" value="ECO:0007669"/>
    <property type="project" value="TreeGrafter"/>
</dbReference>
<reference evidence="1" key="1">
    <citation type="submission" date="2020-10" db="EMBL/GenBank/DDBJ databases">
        <authorList>
            <person name="Castelo-Branco R."/>
            <person name="Eusebio N."/>
            <person name="Adriana R."/>
            <person name="Vieira A."/>
            <person name="Brugerolle De Fraissinette N."/>
            <person name="Rezende De Castro R."/>
            <person name="Schneider M.P."/>
            <person name="Vasconcelos V."/>
            <person name="Leao P.N."/>
        </authorList>
    </citation>
    <scope>NUCLEOTIDE SEQUENCE</scope>
    <source>
        <strain evidence="1">LEGE 11479</strain>
    </source>
</reference>
<protein>
    <submittedName>
        <fullName evidence="1">CRR6 family NdhI maturation factor</fullName>
    </submittedName>
</protein>
<dbReference type="PANTHER" id="PTHR35724:SF1">
    <property type="entry name" value="PROTEIN CHLORORESPIRATORY REDUCTION 6, CHLOROPLASTIC"/>
    <property type="match status" value="1"/>
</dbReference>
<dbReference type="InterPro" id="IPR014946">
    <property type="entry name" value="CRR6"/>
</dbReference>
<organism evidence="1 2">
    <name type="scientific">Leptolyngbya cf. ectocarpi LEGE 11479</name>
    <dbReference type="NCBI Taxonomy" id="1828722"/>
    <lineage>
        <taxon>Bacteria</taxon>
        <taxon>Bacillati</taxon>
        <taxon>Cyanobacteriota</taxon>
        <taxon>Cyanophyceae</taxon>
        <taxon>Leptolyngbyales</taxon>
        <taxon>Leptolyngbyaceae</taxon>
        <taxon>Leptolyngbya group</taxon>
        <taxon>Leptolyngbya</taxon>
    </lineage>
</organism>
<evidence type="ECO:0000313" key="2">
    <source>
        <dbReference type="Proteomes" id="UP000615026"/>
    </source>
</evidence>
<keyword evidence="2" id="KW-1185">Reference proteome</keyword>
<dbReference type="AlphaFoldDB" id="A0A928ZVK3"/>
<accession>A0A928ZVK3</accession>
<dbReference type="Proteomes" id="UP000615026">
    <property type="component" value="Unassembled WGS sequence"/>
</dbReference>
<comment type="caution">
    <text evidence="1">The sequence shown here is derived from an EMBL/GenBank/DDBJ whole genome shotgun (WGS) entry which is preliminary data.</text>
</comment>
<dbReference type="NCBIfam" id="NF038024">
    <property type="entry name" value="CRR6_slr1097"/>
    <property type="match status" value="1"/>
</dbReference>
<name>A0A928ZVK3_LEPEC</name>
<dbReference type="RefSeq" id="WP_193994230.1">
    <property type="nucleotide sequence ID" value="NZ_JADEXP010000155.1"/>
</dbReference>
<proteinExistence type="predicted"/>
<gene>
    <name evidence="1" type="ORF">IQ260_16645</name>
</gene>
<sequence length="154" mass="17776">MSQSIVVSSTNLQTLDLSAAHTVLNQIDWHQTNLKLSFDISYAREANDPRELSEVPEVRLWFIRLDSYYPWLPLFLDVESGELGRYAAMLVPHQFSPLDGIRYNPEALEIFVMGKVFTIAQWLKDNQIDGIEKLKLMVRTLGYELDDGLFELLK</sequence>
<dbReference type="PANTHER" id="PTHR35724">
    <property type="entry name" value="PROTEIN CHLORORESPIRATORY REDUCTION 6, CHLOROPLASTIC"/>
    <property type="match status" value="1"/>
</dbReference>
<dbReference type="Pfam" id="PF08847">
    <property type="entry name" value="Crr6"/>
    <property type="match status" value="1"/>
</dbReference>